<dbReference type="InterPro" id="IPR000034">
    <property type="entry name" value="Laminin_IV"/>
</dbReference>
<evidence type="ECO:0008006" key="15">
    <source>
        <dbReference type="Google" id="ProtNLM"/>
    </source>
</evidence>
<sequence>MALADTTVFMIRATYADNMAETSLSDIQMDIAVPRSTGNEHALEVEECACPQGYKGPSCQECDVGYTRTGSGLYLGTCERCDCNSHASGCDQETGACLQCLHNTAGPRCERCLPGFYGNPVTDGPQACQPCPCPGTSPSNQYSQSCYKDVDGQPTCDNCPPGFTGRRCERCAAGYTGNPQLGQRCSDLNGTQSENLCCVMFTGNCYNCDQRGSEGCNGNGVCRCKMNVDGPACSNCKQGTFHISTDNKDGCLSCFCMGVTQQCSSSSHYRDQVSSVFVPGNFQGFALVNRQRTNRISTGFTVEVSTDGTQLSYSNFDYLGQEPHYWQLPGVYQGDKGNGPTNLQAVYWLYDQDAECWSAVSDDLASTITRPQPRKKEQQPTSAQHMWELFQDRWEMITGEAG</sequence>
<dbReference type="InterPro" id="IPR056863">
    <property type="entry name" value="LMN_ATRN_NET-like_EGF"/>
</dbReference>
<keyword evidence="3" id="KW-0272">Extracellular matrix</keyword>
<dbReference type="PROSITE" id="PS50027">
    <property type="entry name" value="EGF_LAM_2"/>
    <property type="match status" value="2"/>
</dbReference>
<proteinExistence type="predicted"/>
<evidence type="ECO:0000256" key="10">
    <source>
        <dbReference type="PROSITE-ProRule" id="PRU00460"/>
    </source>
</evidence>
<feature type="domain" description="Laminin EGF-like" evidence="11">
    <location>
        <begin position="131"/>
        <end position="187"/>
    </location>
</feature>
<keyword evidence="7 10" id="KW-1015">Disulfide bond</keyword>
<gene>
    <name evidence="13" type="ORF">GSONMT00019593001</name>
</gene>
<evidence type="ECO:0000313" key="14">
    <source>
        <dbReference type="Proteomes" id="UP000193380"/>
    </source>
</evidence>
<keyword evidence="4" id="KW-0732">Signal</keyword>
<feature type="disulfide bond" evidence="10">
    <location>
        <begin position="171"/>
        <end position="185"/>
    </location>
</feature>
<evidence type="ECO:0000256" key="8">
    <source>
        <dbReference type="ARBA" id="ARBA00023180"/>
    </source>
</evidence>
<dbReference type="PANTHER" id="PTHR10574">
    <property type="entry name" value="NETRIN/LAMININ-RELATED"/>
    <property type="match status" value="1"/>
</dbReference>
<dbReference type="Gene3D" id="2.10.25.10">
    <property type="entry name" value="Laminin"/>
    <property type="match status" value="2"/>
</dbReference>
<evidence type="ECO:0000256" key="6">
    <source>
        <dbReference type="ARBA" id="ARBA00022869"/>
    </source>
</evidence>
<keyword evidence="5" id="KW-0677">Repeat</keyword>
<keyword evidence="6" id="KW-0084">Basement membrane</keyword>
<dbReference type="PROSITE" id="PS51115">
    <property type="entry name" value="LAMININ_IVA"/>
    <property type="match status" value="1"/>
</dbReference>
<dbReference type="Pfam" id="PF24973">
    <property type="entry name" value="EGF_LMN_ATRN"/>
    <property type="match status" value="1"/>
</dbReference>
<dbReference type="STRING" id="8022.A0A060X826"/>
<evidence type="ECO:0000256" key="7">
    <source>
        <dbReference type="ARBA" id="ARBA00023157"/>
    </source>
</evidence>
<dbReference type="Pfam" id="PF00052">
    <property type="entry name" value="Laminin_B"/>
    <property type="match status" value="1"/>
</dbReference>
<dbReference type="Gene3D" id="2.170.300.10">
    <property type="entry name" value="Tie2 ligand-binding domain superfamily"/>
    <property type="match status" value="1"/>
</dbReference>
<evidence type="ECO:0000256" key="2">
    <source>
        <dbReference type="ARBA" id="ARBA00022525"/>
    </source>
</evidence>
<dbReference type="EMBL" id="FR904869">
    <property type="protein sequence ID" value="CDQ73005.1"/>
    <property type="molecule type" value="Genomic_DNA"/>
</dbReference>
<dbReference type="AlphaFoldDB" id="A0A060X826"/>
<dbReference type="Pfam" id="PF00053">
    <property type="entry name" value="EGF_laminin"/>
    <property type="match status" value="3"/>
</dbReference>
<dbReference type="SUPFAM" id="SSF57196">
    <property type="entry name" value="EGF/Laminin"/>
    <property type="match status" value="1"/>
</dbReference>
<dbReference type="PROSITE" id="PS01248">
    <property type="entry name" value="EGF_LAM_1"/>
    <property type="match status" value="2"/>
</dbReference>
<evidence type="ECO:0000313" key="13">
    <source>
        <dbReference type="EMBL" id="CDQ73005.1"/>
    </source>
</evidence>
<reference evidence="13" key="1">
    <citation type="journal article" date="2014" name="Nat. Commun.">
        <title>The rainbow trout genome provides novel insights into evolution after whole-genome duplication in vertebrates.</title>
        <authorList>
            <person name="Berthelot C."/>
            <person name="Brunet F."/>
            <person name="Chalopin D."/>
            <person name="Juanchich A."/>
            <person name="Bernard M."/>
            <person name="Noel B."/>
            <person name="Bento P."/>
            <person name="Da Silva C."/>
            <person name="Labadie K."/>
            <person name="Alberti A."/>
            <person name="Aury J.M."/>
            <person name="Louis A."/>
            <person name="Dehais P."/>
            <person name="Bardou P."/>
            <person name="Montfort J."/>
            <person name="Klopp C."/>
            <person name="Cabau C."/>
            <person name="Gaspin C."/>
            <person name="Thorgaard G.H."/>
            <person name="Boussaha M."/>
            <person name="Quillet E."/>
            <person name="Guyomard R."/>
            <person name="Galiana D."/>
            <person name="Bobe J."/>
            <person name="Volff J.N."/>
            <person name="Genet C."/>
            <person name="Wincker P."/>
            <person name="Jaillon O."/>
            <person name="Roest Crollius H."/>
            <person name="Guiguen Y."/>
        </authorList>
    </citation>
    <scope>NUCLEOTIDE SEQUENCE [LARGE SCALE GENOMIC DNA]</scope>
</reference>
<dbReference type="SMART" id="SM00180">
    <property type="entry name" value="EGF_Lam"/>
    <property type="match status" value="3"/>
</dbReference>
<name>A0A060X826_ONCMY</name>
<evidence type="ECO:0000259" key="12">
    <source>
        <dbReference type="PROSITE" id="PS51115"/>
    </source>
</evidence>
<protein>
    <recommendedName>
        <fullName evidence="15">Laminin EGF-like domain-containing protein</fullName>
    </recommendedName>
</protein>
<dbReference type="PANTHER" id="PTHR10574:SF444">
    <property type="entry name" value="BASEMENT MEMBRANE-SPECIFIC HEPARAN SULFATE PROTEOGLYCAN CORE PROTEIN"/>
    <property type="match status" value="1"/>
</dbReference>
<dbReference type="GO" id="GO:0009887">
    <property type="term" value="P:animal organ morphogenesis"/>
    <property type="evidence" value="ECO:0007669"/>
    <property type="project" value="TreeGrafter"/>
</dbReference>
<accession>A0A060X826</accession>
<feature type="domain" description="Laminin IV type A" evidence="12">
    <location>
        <begin position="1"/>
        <end position="47"/>
    </location>
</feature>
<evidence type="ECO:0000256" key="1">
    <source>
        <dbReference type="ARBA" id="ARBA00004302"/>
    </source>
</evidence>
<dbReference type="InterPro" id="IPR050440">
    <property type="entry name" value="Laminin/Netrin_ECM"/>
</dbReference>
<comment type="subcellular location">
    <subcellularLocation>
        <location evidence="1">Secreted</location>
        <location evidence="1">Extracellular space</location>
        <location evidence="1">Extracellular matrix</location>
        <location evidence="1">Basement membrane</location>
    </subcellularLocation>
</comment>
<dbReference type="GO" id="GO:0009888">
    <property type="term" value="P:tissue development"/>
    <property type="evidence" value="ECO:0007669"/>
    <property type="project" value="TreeGrafter"/>
</dbReference>
<evidence type="ECO:0000256" key="4">
    <source>
        <dbReference type="ARBA" id="ARBA00022729"/>
    </source>
</evidence>
<reference evidence="13" key="2">
    <citation type="submission" date="2014-03" db="EMBL/GenBank/DDBJ databases">
        <authorList>
            <person name="Genoscope - CEA"/>
        </authorList>
    </citation>
    <scope>NUCLEOTIDE SEQUENCE</scope>
</reference>
<dbReference type="FunFam" id="2.10.25.10:FF:000106">
    <property type="entry name" value="Heparan sulfate proteoglycan 2"/>
    <property type="match status" value="1"/>
</dbReference>
<feature type="disulfide bond" evidence="10">
    <location>
        <begin position="159"/>
        <end position="168"/>
    </location>
</feature>
<feature type="disulfide bond" evidence="10">
    <location>
        <begin position="100"/>
        <end position="109"/>
    </location>
</feature>
<evidence type="ECO:0000256" key="3">
    <source>
        <dbReference type="ARBA" id="ARBA00022530"/>
    </source>
</evidence>
<feature type="domain" description="Laminin EGF-like" evidence="11">
    <location>
        <begin position="81"/>
        <end position="130"/>
    </location>
</feature>
<keyword evidence="8" id="KW-0325">Glycoprotein</keyword>
<dbReference type="CDD" id="cd00055">
    <property type="entry name" value="EGF_Lam"/>
    <property type="match status" value="2"/>
</dbReference>
<dbReference type="Proteomes" id="UP000193380">
    <property type="component" value="Unassembled WGS sequence"/>
</dbReference>
<keyword evidence="9 10" id="KW-0424">Laminin EGF-like domain</keyword>
<evidence type="ECO:0000259" key="11">
    <source>
        <dbReference type="PROSITE" id="PS50027"/>
    </source>
</evidence>
<comment type="caution">
    <text evidence="10">Lacks conserved residue(s) required for the propagation of feature annotation.</text>
</comment>
<keyword evidence="2" id="KW-0964">Secreted</keyword>
<organism evidence="13 14">
    <name type="scientific">Oncorhynchus mykiss</name>
    <name type="common">Rainbow trout</name>
    <name type="synonym">Salmo gairdneri</name>
    <dbReference type="NCBI Taxonomy" id="8022"/>
    <lineage>
        <taxon>Eukaryota</taxon>
        <taxon>Metazoa</taxon>
        <taxon>Chordata</taxon>
        <taxon>Craniata</taxon>
        <taxon>Vertebrata</taxon>
        <taxon>Euteleostomi</taxon>
        <taxon>Actinopterygii</taxon>
        <taxon>Neopterygii</taxon>
        <taxon>Teleostei</taxon>
        <taxon>Protacanthopterygii</taxon>
        <taxon>Salmoniformes</taxon>
        <taxon>Salmonidae</taxon>
        <taxon>Salmoninae</taxon>
        <taxon>Oncorhynchus</taxon>
    </lineage>
</organism>
<evidence type="ECO:0000256" key="9">
    <source>
        <dbReference type="ARBA" id="ARBA00023292"/>
    </source>
</evidence>
<evidence type="ECO:0000256" key="5">
    <source>
        <dbReference type="ARBA" id="ARBA00022737"/>
    </source>
</evidence>
<dbReference type="PaxDb" id="8022-A0A060X826"/>
<dbReference type="GO" id="GO:0005604">
    <property type="term" value="C:basement membrane"/>
    <property type="evidence" value="ECO:0007669"/>
    <property type="project" value="UniProtKB-SubCell"/>
</dbReference>
<dbReference type="InterPro" id="IPR002049">
    <property type="entry name" value="LE_dom"/>
</dbReference>
<dbReference type="FunFam" id="2.10.25.10:FF:000298">
    <property type="entry name" value="basement membrane-specific heparan sulfate proteoglycan core protein"/>
    <property type="match status" value="1"/>
</dbReference>